<dbReference type="Ensembl" id="ENSAMXT00005023629.1">
    <property type="protein sequence ID" value="ENSAMXP00005021377.1"/>
    <property type="gene ID" value="ENSAMXG00005011105.1"/>
</dbReference>
<sequence length="278" mass="31712">MQDDITDLVNRCNECQIHGAKKPRPPERQISTTRPMEVLGCNLMDFQGLPILVSIDYLSGYVFIDPLRSSATSVVTARLNDNFWRFGLPEKIISDNGPCFRSEQFQKYCELFEIHQTTTSPYHHQSNGRVERAIQTVRSILKKCKTDADITLAILAYLHTPISADLPSPAELFLSRQAQPHRQESSPSETSTCPTGTLRTTAAYLVHRGLLIRVESSMYQLFLKVDSGSSPFLRLHCKLIYRTEYSDAAKKKKKKSIFGSMFFCFFAFEKIYCTTKHH</sequence>
<dbReference type="PROSITE" id="PS50994">
    <property type="entry name" value="INTEGRASE"/>
    <property type="match status" value="1"/>
</dbReference>
<dbReference type="SUPFAM" id="SSF53098">
    <property type="entry name" value="Ribonuclease H-like"/>
    <property type="match status" value="1"/>
</dbReference>
<dbReference type="InterPro" id="IPR050951">
    <property type="entry name" value="Retrovirus_Pol_polyprotein"/>
</dbReference>
<reference evidence="2" key="1">
    <citation type="submission" date="2025-08" db="UniProtKB">
        <authorList>
            <consortium name="Ensembl"/>
        </authorList>
    </citation>
    <scope>IDENTIFICATION</scope>
</reference>
<name>A0A8B9JGI8_ASTMX</name>
<dbReference type="InterPro" id="IPR012337">
    <property type="entry name" value="RNaseH-like_sf"/>
</dbReference>
<feature type="domain" description="Integrase catalytic" evidence="1">
    <location>
        <begin position="31"/>
        <end position="195"/>
    </location>
</feature>
<dbReference type="InterPro" id="IPR001584">
    <property type="entry name" value="Integrase_cat-core"/>
</dbReference>
<evidence type="ECO:0000259" key="1">
    <source>
        <dbReference type="PROSITE" id="PS50994"/>
    </source>
</evidence>
<dbReference type="InterPro" id="IPR036397">
    <property type="entry name" value="RNaseH_sf"/>
</dbReference>
<dbReference type="GO" id="GO:0015074">
    <property type="term" value="P:DNA integration"/>
    <property type="evidence" value="ECO:0007669"/>
    <property type="project" value="InterPro"/>
</dbReference>
<proteinExistence type="predicted"/>
<evidence type="ECO:0000313" key="2">
    <source>
        <dbReference type="Ensembl" id="ENSAMXP00005021377.1"/>
    </source>
</evidence>
<protein>
    <recommendedName>
        <fullName evidence="1">Integrase catalytic domain-containing protein</fullName>
    </recommendedName>
</protein>
<dbReference type="GO" id="GO:0003676">
    <property type="term" value="F:nucleic acid binding"/>
    <property type="evidence" value="ECO:0007669"/>
    <property type="project" value="InterPro"/>
</dbReference>
<accession>A0A8B9JGI8</accession>
<evidence type="ECO:0000313" key="3">
    <source>
        <dbReference type="Proteomes" id="UP000694621"/>
    </source>
</evidence>
<dbReference type="Proteomes" id="UP000694621">
    <property type="component" value="Unplaced"/>
</dbReference>
<dbReference type="PANTHER" id="PTHR37984:SF5">
    <property type="entry name" value="PROTEIN NYNRIN-LIKE"/>
    <property type="match status" value="1"/>
</dbReference>
<dbReference type="PANTHER" id="PTHR37984">
    <property type="entry name" value="PROTEIN CBG26694"/>
    <property type="match status" value="1"/>
</dbReference>
<dbReference type="Gene3D" id="3.30.420.10">
    <property type="entry name" value="Ribonuclease H-like superfamily/Ribonuclease H"/>
    <property type="match status" value="1"/>
</dbReference>
<dbReference type="Pfam" id="PF00665">
    <property type="entry name" value="rve"/>
    <property type="match status" value="1"/>
</dbReference>
<dbReference type="AlphaFoldDB" id="A0A8B9JGI8"/>
<organism evidence="2 3">
    <name type="scientific">Astyanax mexicanus</name>
    <name type="common">Blind cave fish</name>
    <name type="synonym">Astyanax fasciatus mexicanus</name>
    <dbReference type="NCBI Taxonomy" id="7994"/>
    <lineage>
        <taxon>Eukaryota</taxon>
        <taxon>Metazoa</taxon>
        <taxon>Chordata</taxon>
        <taxon>Craniata</taxon>
        <taxon>Vertebrata</taxon>
        <taxon>Euteleostomi</taxon>
        <taxon>Actinopterygii</taxon>
        <taxon>Neopterygii</taxon>
        <taxon>Teleostei</taxon>
        <taxon>Ostariophysi</taxon>
        <taxon>Characiformes</taxon>
        <taxon>Characoidei</taxon>
        <taxon>Acestrorhamphidae</taxon>
        <taxon>Acestrorhamphinae</taxon>
        <taxon>Astyanax</taxon>
    </lineage>
</organism>